<dbReference type="GO" id="GO:0004526">
    <property type="term" value="F:ribonuclease P activity"/>
    <property type="evidence" value="ECO:0007669"/>
    <property type="project" value="UniProtKB-UniRule"/>
</dbReference>
<dbReference type="InterPro" id="IPR000100">
    <property type="entry name" value="RNase_P"/>
</dbReference>
<evidence type="ECO:0000256" key="5">
    <source>
        <dbReference type="ARBA" id="ARBA00022801"/>
    </source>
</evidence>
<dbReference type="InterPro" id="IPR020539">
    <property type="entry name" value="RNase_P_CS"/>
</dbReference>
<protein>
    <recommendedName>
        <fullName evidence="7 8">Ribonuclease P protein component</fullName>
        <shortName evidence="7">RNase P protein</shortName>
        <shortName evidence="7">RNaseP protein</shortName>
        <ecNumber evidence="7 8">3.1.26.5</ecNumber>
    </recommendedName>
    <alternativeName>
        <fullName evidence="7">Protein C5</fullName>
    </alternativeName>
</protein>
<dbReference type="PANTHER" id="PTHR33992">
    <property type="entry name" value="RIBONUCLEASE P PROTEIN COMPONENT"/>
    <property type="match status" value="1"/>
</dbReference>
<dbReference type="GO" id="GO:0030677">
    <property type="term" value="C:ribonuclease P complex"/>
    <property type="evidence" value="ECO:0007669"/>
    <property type="project" value="TreeGrafter"/>
</dbReference>
<sequence length="125" mass="14739">MIPQDYRLKKMKDFEILFKEGRFFDGEIFTAKVWKIDVEKYPRRKYLEDDLKIGLVVGLKVSKSAVKRNRLKRQMREVVRLELKDGKLKKGFMLAIIAKPSALGKDYAEIEKGIVEIFRKAKLFI</sequence>
<keyword evidence="5 7" id="KW-0378">Hydrolase</keyword>
<dbReference type="Proteomes" id="UP000176300">
    <property type="component" value="Unassembled WGS sequence"/>
</dbReference>
<evidence type="ECO:0000256" key="3">
    <source>
        <dbReference type="ARBA" id="ARBA00022722"/>
    </source>
</evidence>
<dbReference type="Pfam" id="PF00825">
    <property type="entry name" value="Ribonuclease_P"/>
    <property type="match status" value="1"/>
</dbReference>
<accession>A0A1F6NDC6</accession>
<comment type="function">
    <text evidence="1 7">RNaseP catalyzes the removal of the 5'-leader sequence from pre-tRNA to produce the mature 5'-terminus. It can also cleave other RNA substrates such as 4.5S RNA. The protein component plays an auxiliary but essential role in vivo by binding to the 5'-leader sequence and broadening the substrate specificity of the ribozyme.</text>
</comment>
<comment type="caution">
    <text evidence="9">The sequence shown here is derived from an EMBL/GenBank/DDBJ whole genome shotgun (WGS) entry which is preliminary data.</text>
</comment>
<dbReference type="GO" id="GO:0042781">
    <property type="term" value="F:3'-tRNA processing endoribonuclease activity"/>
    <property type="evidence" value="ECO:0007669"/>
    <property type="project" value="TreeGrafter"/>
</dbReference>
<dbReference type="InterPro" id="IPR020568">
    <property type="entry name" value="Ribosomal_Su5_D2-typ_SF"/>
</dbReference>
<keyword evidence="6 7" id="KW-0694">RNA-binding</keyword>
<dbReference type="NCBIfam" id="TIGR00188">
    <property type="entry name" value="rnpA"/>
    <property type="match status" value="1"/>
</dbReference>
<dbReference type="InterPro" id="IPR014721">
    <property type="entry name" value="Ribsml_uS5_D2-typ_fold_subgr"/>
</dbReference>
<keyword evidence="4 7" id="KW-0255">Endonuclease</keyword>
<proteinExistence type="inferred from homology"/>
<comment type="catalytic activity">
    <reaction evidence="7">
        <text>Endonucleolytic cleavage of RNA, removing 5'-extranucleotides from tRNA precursor.</text>
        <dbReference type="EC" id="3.1.26.5"/>
    </reaction>
</comment>
<dbReference type="AlphaFoldDB" id="A0A1F6NDC6"/>
<organism evidence="9 10">
    <name type="scientific">Candidatus Magasanikbacteria bacterium RIFOXYB1_FULL_40_15</name>
    <dbReference type="NCBI Taxonomy" id="1798697"/>
    <lineage>
        <taxon>Bacteria</taxon>
        <taxon>Candidatus Magasanikiibacteriota</taxon>
    </lineage>
</organism>
<dbReference type="PROSITE" id="PS00648">
    <property type="entry name" value="RIBONUCLEASE_P"/>
    <property type="match status" value="1"/>
</dbReference>
<keyword evidence="2 7" id="KW-0819">tRNA processing</keyword>
<dbReference type="Gene3D" id="3.30.230.10">
    <property type="match status" value="1"/>
</dbReference>
<evidence type="ECO:0000313" key="9">
    <source>
        <dbReference type="EMBL" id="OGH81924.1"/>
    </source>
</evidence>
<dbReference type="SUPFAM" id="SSF54211">
    <property type="entry name" value="Ribosomal protein S5 domain 2-like"/>
    <property type="match status" value="1"/>
</dbReference>
<evidence type="ECO:0000313" key="10">
    <source>
        <dbReference type="Proteomes" id="UP000176300"/>
    </source>
</evidence>
<evidence type="ECO:0000256" key="6">
    <source>
        <dbReference type="ARBA" id="ARBA00022884"/>
    </source>
</evidence>
<evidence type="ECO:0000256" key="8">
    <source>
        <dbReference type="NCBIfam" id="TIGR00188"/>
    </source>
</evidence>
<dbReference type="HAMAP" id="MF_00227">
    <property type="entry name" value="RNase_P"/>
    <property type="match status" value="1"/>
</dbReference>
<dbReference type="STRING" id="1798697.A2373_04420"/>
<gene>
    <name evidence="7" type="primary">rnpA</name>
    <name evidence="9" type="ORF">A2373_04420</name>
</gene>
<reference evidence="9 10" key="1">
    <citation type="journal article" date="2016" name="Nat. Commun.">
        <title>Thousands of microbial genomes shed light on interconnected biogeochemical processes in an aquifer system.</title>
        <authorList>
            <person name="Anantharaman K."/>
            <person name="Brown C.T."/>
            <person name="Hug L.A."/>
            <person name="Sharon I."/>
            <person name="Castelle C.J."/>
            <person name="Probst A.J."/>
            <person name="Thomas B.C."/>
            <person name="Singh A."/>
            <person name="Wilkins M.J."/>
            <person name="Karaoz U."/>
            <person name="Brodie E.L."/>
            <person name="Williams K.H."/>
            <person name="Hubbard S.S."/>
            <person name="Banfield J.F."/>
        </authorList>
    </citation>
    <scope>NUCLEOTIDE SEQUENCE [LARGE SCALE GENOMIC DNA]</scope>
</reference>
<keyword evidence="3 7" id="KW-0540">Nuclease</keyword>
<evidence type="ECO:0000256" key="4">
    <source>
        <dbReference type="ARBA" id="ARBA00022759"/>
    </source>
</evidence>
<dbReference type="GO" id="GO:0000049">
    <property type="term" value="F:tRNA binding"/>
    <property type="evidence" value="ECO:0007669"/>
    <property type="project" value="UniProtKB-UniRule"/>
</dbReference>
<evidence type="ECO:0000256" key="1">
    <source>
        <dbReference type="ARBA" id="ARBA00002663"/>
    </source>
</evidence>
<evidence type="ECO:0000256" key="7">
    <source>
        <dbReference type="HAMAP-Rule" id="MF_00227"/>
    </source>
</evidence>
<comment type="subunit">
    <text evidence="7">Consists of a catalytic RNA component (M1 or rnpB) and a protein subunit.</text>
</comment>
<dbReference type="GO" id="GO:0001682">
    <property type="term" value="P:tRNA 5'-leader removal"/>
    <property type="evidence" value="ECO:0007669"/>
    <property type="project" value="UniProtKB-UniRule"/>
</dbReference>
<dbReference type="EMBL" id="MFQS01000054">
    <property type="protein sequence ID" value="OGH81924.1"/>
    <property type="molecule type" value="Genomic_DNA"/>
</dbReference>
<dbReference type="EC" id="3.1.26.5" evidence="7 8"/>
<comment type="similarity">
    <text evidence="7">Belongs to the RnpA family.</text>
</comment>
<name>A0A1F6NDC6_9BACT</name>
<evidence type="ECO:0000256" key="2">
    <source>
        <dbReference type="ARBA" id="ARBA00022694"/>
    </source>
</evidence>
<dbReference type="PANTHER" id="PTHR33992:SF1">
    <property type="entry name" value="RIBONUCLEASE P PROTEIN COMPONENT"/>
    <property type="match status" value="1"/>
</dbReference>